<accession>A0A2K1R2P9</accession>
<dbReference type="OrthoDB" id="1047367at2759"/>
<comment type="caution">
    <text evidence="8">The sequence shown here is derived from an EMBL/GenBank/DDBJ whole genome shotgun (WGS) entry which is preliminary data.</text>
</comment>
<evidence type="ECO:0008006" key="10">
    <source>
        <dbReference type="Google" id="ProtNLM"/>
    </source>
</evidence>
<dbReference type="STRING" id="2082308.A0A2K1R2P9"/>
<evidence type="ECO:0000256" key="4">
    <source>
        <dbReference type="ARBA" id="ARBA00023002"/>
    </source>
</evidence>
<keyword evidence="5" id="KW-0503">Monooxygenase</keyword>
<reference evidence="8 9" key="1">
    <citation type="submission" date="2017-06" db="EMBL/GenBank/DDBJ databases">
        <title>Draft genome sequence of a variant of Elsinoe murrayae.</title>
        <authorList>
            <person name="Cheng Q."/>
        </authorList>
    </citation>
    <scope>NUCLEOTIDE SEQUENCE [LARGE SCALE GENOMIC DNA]</scope>
    <source>
        <strain evidence="8 9">CQ-2017a</strain>
    </source>
</reference>
<dbReference type="PANTHER" id="PTHR13789:SF172">
    <property type="entry name" value="HYDROXYLASE, PUTATIVE (AFU_ORTHOLOGUE AFUA_1G12410)-RELATED"/>
    <property type="match status" value="1"/>
</dbReference>
<sequence length="421" mass="46541">MPAQTGWRPLDIAVIGGGIGGLSAALSLRRSGHKVTIYERADFAGEVGASVSCAANGSKWLHEWEVDIEKGDPVILTKLINRSWSGGEPVSVFDLSDYKEKWGYEYYMFHRQYLHAVLLTAATGPGKGHPARLVVNHKCRAIDLDTGAITFENGVSAQHEAIIGSDGIGSAVRKIIGIEPVKKPAPQSCLHANVDTATAVKMGLIDYSQNSALEYWGGHEDWNKIVLSPCNGGSLLSYYCFFPREKGDYSSQNWNSDATTEELLAPYPDLDKGVFKHLAIGQEVRPWKLWMHEPYPYWQKGLACVMGDAAHPMMPHQSQGACMAIEDAACVGIVFSEAHFNGDVREALEVYEKVRKVRATRVQSASIRAMFNIHERIGFTDNTDNPHYKVIDEGNKLTVAELNGYDMHKDVADKYAEARRL</sequence>
<evidence type="ECO:0000259" key="6">
    <source>
        <dbReference type="Pfam" id="PF01266"/>
    </source>
</evidence>
<name>A0A2K1R2P9_9PEZI</name>
<organism evidence="8 9">
    <name type="scientific">Sphaceloma murrayae</name>
    <dbReference type="NCBI Taxonomy" id="2082308"/>
    <lineage>
        <taxon>Eukaryota</taxon>
        <taxon>Fungi</taxon>
        <taxon>Dikarya</taxon>
        <taxon>Ascomycota</taxon>
        <taxon>Pezizomycotina</taxon>
        <taxon>Dothideomycetes</taxon>
        <taxon>Dothideomycetidae</taxon>
        <taxon>Myriangiales</taxon>
        <taxon>Elsinoaceae</taxon>
        <taxon>Sphaceloma</taxon>
    </lineage>
</organism>
<dbReference type="AlphaFoldDB" id="A0A2K1R2P9"/>
<evidence type="ECO:0000256" key="5">
    <source>
        <dbReference type="ARBA" id="ARBA00023033"/>
    </source>
</evidence>
<keyword evidence="9" id="KW-1185">Reference proteome</keyword>
<keyword evidence="4" id="KW-0560">Oxidoreductase</keyword>
<dbReference type="PANTHER" id="PTHR13789">
    <property type="entry name" value="MONOOXYGENASE"/>
    <property type="match status" value="1"/>
</dbReference>
<evidence type="ECO:0000256" key="2">
    <source>
        <dbReference type="ARBA" id="ARBA00022630"/>
    </source>
</evidence>
<evidence type="ECO:0000256" key="1">
    <source>
        <dbReference type="ARBA" id="ARBA00007992"/>
    </source>
</evidence>
<protein>
    <recommendedName>
        <fullName evidence="10">FAD-binding domain-containing protein</fullName>
    </recommendedName>
</protein>
<dbReference type="Proteomes" id="UP000243797">
    <property type="component" value="Unassembled WGS sequence"/>
</dbReference>
<dbReference type="EMBL" id="NKHZ01000011">
    <property type="protein sequence ID" value="PNS21551.1"/>
    <property type="molecule type" value="Genomic_DNA"/>
</dbReference>
<keyword evidence="2" id="KW-0285">Flavoprotein</keyword>
<dbReference type="InterPro" id="IPR006076">
    <property type="entry name" value="FAD-dep_OxRdtase"/>
</dbReference>
<evidence type="ECO:0000313" key="8">
    <source>
        <dbReference type="EMBL" id="PNS21551.1"/>
    </source>
</evidence>
<dbReference type="GO" id="GO:0071949">
    <property type="term" value="F:FAD binding"/>
    <property type="evidence" value="ECO:0007669"/>
    <property type="project" value="InterPro"/>
</dbReference>
<evidence type="ECO:0000313" key="9">
    <source>
        <dbReference type="Proteomes" id="UP000243797"/>
    </source>
</evidence>
<keyword evidence="3" id="KW-0274">FAD</keyword>
<dbReference type="InterPro" id="IPR036188">
    <property type="entry name" value="FAD/NAD-bd_sf"/>
</dbReference>
<evidence type="ECO:0000256" key="3">
    <source>
        <dbReference type="ARBA" id="ARBA00022827"/>
    </source>
</evidence>
<dbReference type="GO" id="GO:0004497">
    <property type="term" value="F:monooxygenase activity"/>
    <property type="evidence" value="ECO:0007669"/>
    <property type="project" value="UniProtKB-KW"/>
</dbReference>
<dbReference type="InterPro" id="IPR002938">
    <property type="entry name" value="FAD-bd"/>
</dbReference>
<proteinExistence type="inferred from homology"/>
<dbReference type="PRINTS" id="PR00420">
    <property type="entry name" value="RNGMNOXGNASE"/>
</dbReference>
<dbReference type="SUPFAM" id="SSF54373">
    <property type="entry name" value="FAD-linked reductases, C-terminal domain"/>
    <property type="match status" value="1"/>
</dbReference>
<dbReference type="Pfam" id="PF01494">
    <property type="entry name" value="FAD_binding_3"/>
    <property type="match status" value="1"/>
</dbReference>
<feature type="domain" description="FAD-binding" evidence="7">
    <location>
        <begin position="162"/>
        <end position="363"/>
    </location>
</feature>
<dbReference type="InterPro" id="IPR050493">
    <property type="entry name" value="FAD-dep_Monooxygenase_BioMet"/>
</dbReference>
<dbReference type="Pfam" id="PF01266">
    <property type="entry name" value="DAO"/>
    <property type="match status" value="1"/>
</dbReference>
<gene>
    <name evidence="8" type="ORF">CAC42_910</name>
</gene>
<evidence type="ECO:0000259" key="7">
    <source>
        <dbReference type="Pfam" id="PF01494"/>
    </source>
</evidence>
<dbReference type="Gene3D" id="3.50.50.60">
    <property type="entry name" value="FAD/NAD(P)-binding domain"/>
    <property type="match status" value="1"/>
</dbReference>
<dbReference type="SUPFAM" id="SSF51905">
    <property type="entry name" value="FAD/NAD(P)-binding domain"/>
    <property type="match status" value="1"/>
</dbReference>
<feature type="domain" description="FAD dependent oxidoreductase" evidence="6">
    <location>
        <begin position="11"/>
        <end position="54"/>
    </location>
</feature>
<dbReference type="InParanoid" id="A0A2K1R2P9"/>
<comment type="similarity">
    <text evidence="1">Belongs to the paxM FAD-dependent monooxygenase family.</text>
</comment>